<feature type="transmembrane region" description="Helical" evidence="10">
    <location>
        <begin position="142"/>
        <end position="163"/>
    </location>
</feature>
<evidence type="ECO:0000256" key="3">
    <source>
        <dbReference type="ARBA" id="ARBA00022475"/>
    </source>
</evidence>
<dbReference type="PANTHER" id="PTHR30081">
    <property type="entry name" value="PROTEIN-EXPORT MEMBRANE PROTEIN SEC"/>
    <property type="match status" value="1"/>
</dbReference>
<keyword evidence="4 10" id="KW-0812">Transmembrane</keyword>
<evidence type="ECO:0000256" key="7">
    <source>
        <dbReference type="ARBA" id="ARBA00023010"/>
    </source>
</evidence>
<gene>
    <name evidence="10" type="primary">secF</name>
    <name evidence="12" type="ORF">JT31_07590</name>
</gene>
<evidence type="ECO:0000256" key="10">
    <source>
        <dbReference type="HAMAP-Rule" id="MF_01464"/>
    </source>
</evidence>
<evidence type="ECO:0000313" key="12">
    <source>
        <dbReference type="EMBL" id="AIR04476.1"/>
    </source>
</evidence>
<evidence type="ECO:0000256" key="6">
    <source>
        <dbReference type="ARBA" id="ARBA00022989"/>
    </source>
</evidence>
<feature type="transmembrane region" description="Helical" evidence="10">
    <location>
        <begin position="197"/>
        <end position="217"/>
    </location>
</feature>
<dbReference type="NCBIfam" id="TIGR00916">
    <property type="entry name" value="2A0604s01"/>
    <property type="match status" value="1"/>
</dbReference>
<dbReference type="RefSeq" id="WP_038475121.1">
    <property type="nucleotide sequence ID" value="NZ_CP009451.1"/>
</dbReference>
<dbReference type="GO" id="GO:0015450">
    <property type="term" value="F:protein-transporting ATPase activity"/>
    <property type="evidence" value="ECO:0007669"/>
    <property type="project" value="InterPro"/>
</dbReference>
<comment type="function">
    <text evidence="10">Part of the Sec protein translocase complex. Interacts with the SecYEG preprotein conducting channel. SecDF uses the proton motive force (PMF) to complete protein translocation after the ATP-dependent function of SecA.</text>
</comment>
<accession>A0A089PZS5</accession>
<proteinExistence type="inferred from homology"/>
<dbReference type="InterPro" id="IPR022813">
    <property type="entry name" value="SecD/SecF_arch_bac"/>
</dbReference>
<evidence type="ECO:0000313" key="13">
    <source>
        <dbReference type="Proteomes" id="UP000029481"/>
    </source>
</evidence>
<dbReference type="EMBL" id="CP009451">
    <property type="protein sequence ID" value="AIR04476.1"/>
    <property type="molecule type" value="Genomic_DNA"/>
</dbReference>
<organism evidence="12 13">
    <name type="scientific">Cedecea neteri</name>
    <dbReference type="NCBI Taxonomy" id="158822"/>
    <lineage>
        <taxon>Bacteria</taxon>
        <taxon>Pseudomonadati</taxon>
        <taxon>Pseudomonadota</taxon>
        <taxon>Gammaproteobacteria</taxon>
        <taxon>Enterobacterales</taxon>
        <taxon>Enterobacteriaceae</taxon>
        <taxon>Cedecea</taxon>
    </lineage>
</organism>
<evidence type="ECO:0000256" key="2">
    <source>
        <dbReference type="ARBA" id="ARBA00022448"/>
    </source>
</evidence>
<dbReference type="InterPro" id="IPR022645">
    <property type="entry name" value="SecD/SecF_bac"/>
</dbReference>
<evidence type="ECO:0000256" key="5">
    <source>
        <dbReference type="ARBA" id="ARBA00022927"/>
    </source>
</evidence>
<dbReference type="InterPro" id="IPR022646">
    <property type="entry name" value="SecD/SecF_CS"/>
</dbReference>
<dbReference type="NCBIfam" id="TIGR00966">
    <property type="entry name" value="transloc_SecF"/>
    <property type="match status" value="1"/>
</dbReference>
<name>A0A089PZS5_9ENTR</name>
<dbReference type="HAMAP" id="MF_01464_B">
    <property type="entry name" value="SecF_B"/>
    <property type="match status" value="1"/>
</dbReference>
<dbReference type="InterPro" id="IPR005665">
    <property type="entry name" value="SecF_bac"/>
</dbReference>
<feature type="transmembrane region" description="Helical" evidence="10">
    <location>
        <begin position="170"/>
        <end position="191"/>
    </location>
</feature>
<dbReference type="Pfam" id="PF02355">
    <property type="entry name" value="SecD_SecF_C"/>
    <property type="match status" value="1"/>
</dbReference>
<evidence type="ECO:0000256" key="1">
    <source>
        <dbReference type="ARBA" id="ARBA00004651"/>
    </source>
</evidence>
<evidence type="ECO:0000256" key="9">
    <source>
        <dbReference type="ARBA" id="ARBA00060763"/>
    </source>
</evidence>
<feature type="transmembrane region" description="Helical" evidence="10">
    <location>
        <begin position="249"/>
        <end position="269"/>
    </location>
</feature>
<dbReference type="InterPro" id="IPR055344">
    <property type="entry name" value="SecD_SecF_C_bact"/>
</dbReference>
<keyword evidence="13" id="KW-1185">Reference proteome</keyword>
<dbReference type="OrthoDB" id="9774769at2"/>
<dbReference type="GO" id="GO:0005886">
    <property type="term" value="C:plasma membrane"/>
    <property type="evidence" value="ECO:0007669"/>
    <property type="project" value="UniProtKB-SubCell"/>
</dbReference>
<dbReference type="GO" id="GO:0006605">
    <property type="term" value="P:protein targeting"/>
    <property type="evidence" value="ECO:0007669"/>
    <property type="project" value="UniProtKB-UniRule"/>
</dbReference>
<dbReference type="PRINTS" id="PR01755">
    <property type="entry name" value="SECFTRNLCASE"/>
</dbReference>
<dbReference type="SUPFAM" id="SSF82866">
    <property type="entry name" value="Multidrug efflux transporter AcrB transmembrane domain"/>
    <property type="match status" value="1"/>
</dbReference>
<dbReference type="GO" id="GO:0043952">
    <property type="term" value="P:protein transport by the Sec complex"/>
    <property type="evidence" value="ECO:0007669"/>
    <property type="project" value="UniProtKB-UniRule"/>
</dbReference>
<comment type="subcellular location">
    <subcellularLocation>
        <location evidence="1 10">Cell membrane</location>
        <topology evidence="1 10">Multi-pass membrane protein</topology>
    </subcellularLocation>
</comment>
<dbReference type="PANTHER" id="PTHR30081:SF8">
    <property type="entry name" value="PROTEIN TRANSLOCASE SUBUNIT SECF"/>
    <property type="match status" value="1"/>
</dbReference>
<dbReference type="Proteomes" id="UP000029481">
    <property type="component" value="Chromosome"/>
</dbReference>
<feature type="transmembrane region" description="Helical" evidence="10">
    <location>
        <begin position="24"/>
        <end position="43"/>
    </location>
</feature>
<keyword evidence="2 10" id="KW-0813">Transport</keyword>
<keyword evidence="3 10" id="KW-1003">Cell membrane</keyword>
<evidence type="ECO:0000256" key="8">
    <source>
        <dbReference type="ARBA" id="ARBA00023136"/>
    </source>
</evidence>
<protein>
    <recommendedName>
        <fullName evidence="10">Protein-export membrane protein SecF</fullName>
    </recommendedName>
</protein>
<dbReference type="AlphaFoldDB" id="A0A089PZS5"/>
<dbReference type="FunFam" id="1.20.1640.10:FF:000006">
    <property type="entry name" value="Protein-export membrane protein SecF"/>
    <property type="match status" value="1"/>
</dbReference>
<keyword evidence="6 10" id="KW-1133">Transmembrane helix</keyword>
<keyword evidence="5 10" id="KW-0653">Protein transport</keyword>
<sequence length="323" mass="35197">MAQEYTVEQLNHGRKVHDFMRWDYWAFSISGILLILSVVIIGVKGFNWGLDFTGGTVIEIGLEKPADLDAMRASLQKAGFEEPLVQNFGSSRDIMVRMPPAKGETGGQVLGSKVVSVINEATNQNAAVKRIEFVGPSVGADLAQNGAMALLVALISILVYVGFRFEWRLAAGVVISLVHDVIITMGVLSLFHIEIDLTIVASLMSVIGYSLNDSIVVSDRIRENFRKIRRGTPYEIFNVSLTQTLHRTLITSGTTLVVILMLYLFGGALLKGFSLTMLIGVSVGTASSIYVASALALKLGMKREHMLQQKVEKEGADQPSILP</sequence>
<keyword evidence="8 10" id="KW-0472">Membrane</keyword>
<evidence type="ECO:0000256" key="4">
    <source>
        <dbReference type="ARBA" id="ARBA00022692"/>
    </source>
</evidence>
<comment type="subunit">
    <text evidence="10">Forms a complex with SecD. Part of the essential Sec protein translocation apparatus which comprises SecA, SecYEG and auxiliary proteins SecDF-YajC and YidC.</text>
</comment>
<dbReference type="Gene3D" id="1.20.1640.10">
    <property type="entry name" value="Multidrug efflux transporter AcrB transmembrane domain"/>
    <property type="match status" value="1"/>
</dbReference>
<comment type="similarity">
    <text evidence="9 10">Belongs to the SecD/SecF family. SecF subfamily.</text>
</comment>
<dbReference type="InterPro" id="IPR048634">
    <property type="entry name" value="SecD_SecF_C"/>
</dbReference>
<dbReference type="Pfam" id="PF07549">
    <property type="entry name" value="Sec_GG"/>
    <property type="match status" value="1"/>
</dbReference>
<dbReference type="GO" id="GO:0065002">
    <property type="term" value="P:intracellular protein transmembrane transport"/>
    <property type="evidence" value="ECO:0007669"/>
    <property type="project" value="UniProtKB-UniRule"/>
</dbReference>
<keyword evidence="7 10" id="KW-0811">Translocation</keyword>
<reference evidence="12 13" key="1">
    <citation type="submission" date="2014-09" db="EMBL/GenBank/DDBJ databases">
        <title>Cedecea neteri SSMD04 Genome Sequencing.</title>
        <authorList>
            <person name="Tan J.-Y."/>
        </authorList>
    </citation>
    <scope>NUCLEOTIDE SEQUENCE [LARGE SCALE GENOMIC DNA]</scope>
    <source>
        <strain evidence="12 13">SSMD04</strain>
    </source>
</reference>
<feature type="domain" description="Protein export membrane protein SecD/SecF C-terminal" evidence="11">
    <location>
        <begin position="118"/>
        <end position="301"/>
    </location>
</feature>
<evidence type="ECO:0000259" key="11">
    <source>
        <dbReference type="Pfam" id="PF02355"/>
    </source>
</evidence>
<feature type="transmembrane region" description="Helical" evidence="10">
    <location>
        <begin position="275"/>
        <end position="297"/>
    </location>
</feature>
<dbReference type="KEGG" id="cnt:JT31_07590"/>